<dbReference type="PROSITE" id="PS00211">
    <property type="entry name" value="ABC_TRANSPORTER_1"/>
    <property type="match status" value="1"/>
</dbReference>
<comment type="caution">
    <text evidence="7">The sequence shown here is derived from an EMBL/GenBank/DDBJ whole genome shotgun (WGS) entry which is preliminary data.</text>
</comment>
<dbReference type="InterPro" id="IPR003593">
    <property type="entry name" value="AAA+_ATPase"/>
</dbReference>
<dbReference type="GO" id="GO:0005524">
    <property type="term" value="F:ATP binding"/>
    <property type="evidence" value="ECO:0007669"/>
    <property type="project" value="UniProtKB-KW"/>
</dbReference>
<evidence type="ECO:0000313" key="7">
    <source>
        <dbReference type="EMBL" id="MBO7744417.1"/>
    </source>
</evidence>
<dbReference type="SMART" id="SM00382">
    <property type="entry name" value="AAA"/>
    <property type="match status" value="1"/>
</dbReference>
<dbReference type="Pfam" id="PF00005">
    <property type="entry name" value="ABC_tran"/>
    <property type="match status" value="1"/>
</dbReference>
<evidence type="ECO:0000259" key="6">
    <source>
        <dbReference type="PROSITE" id="PS50893"/>
    </source>
</evidence>
<dbReference type="InterPro" id="IPR027417">
    <property type="entry name" value="P-loop_NTPase"/>
</dbReference>
<dbReference type="PANTHER" id="PTHR43230">
    <property type="entry name" value="ABC-TYPE DIPEPTIDE/OLIGOPEPTIDE TRANSPORT SYSTEM, ATPASE COMPONENT"/>
    <property type="match status" value="1"/>
</dbReference>
<evidence type="ECO:0000256" key="1">
    <source>
        <dbReference type="ARBA" id="ARBA00005417"/>
    </source>
</evidence>
<dbReference type="InterPro" id="IPR003439">
    <property type="entry name" value="ABC_transporter-like_ATP-bd"/>
</dbReference>
<sequence>MAANLLEFNHLSKQFKIGGMLLGTKITAVDGIHFTLPGEKPQIMSIVGESGCGKTTLAKMILRLLDPSFGEIRIDGTPLSFYAKRRNQKAFLKKVQPIFQNPFSTFSARKMVDTYLYETALNLDVAANKQEAKVVITEVLKSVGLEYSNVAGKYPNQFSGGELQRISIARALIPKPRLIVADEPVAMIDASLRMNVVNLFKKLKDEYNVNFVYITHDLSTAYYVSDYIAAMYRGNLIEYGLAKEILSNPAHPYTELLLESIPRVGKKWEEEMALPDLESKEYAMAGCKFAARCAFARDICRSTKPSMLHLNSDHQVLCFKPSNYEIPTVSTQNRSPESADGNPSRLKI</sequence>
<keyword evidence="2" id="KW-0813">Transport</keyword>
<feature type="domain" description="ABC transporter" evidence="6">
    <location>
        <begin position="6"/>
        <end position="258"/>
    </location>
</feature>
<gene>
    <name evidence="7" type="ORF">I8J29_09440</name>
</gene>
<evidence type="ECO:0000256" key="3">
    <source>
        <dbReference type="ARBA" id="ARBA00022741"/>
    </source>
</evidence>
<reference evidence="7 8" key="1">
    <citation type="submission" date="2021-03" db="EMBL/GenBank/DDBJ databases">
        <title>Paenibacillus artemisicola MWE-103 whole genome sequence.</title>
        <authorList>
            <person name="Ham Y.J."/>
        </authorList>
    </citation>
    <scope>NUCLEOTIDE SEQUENCE [LARGE SCALE GENOMIC DNA]</scope>
    <source>
        <strain evidence="7 8">MWE-103</strain>
    </source>
</reference>
<dbReference type="Proteomes" id="UP000670947">
    <property type="component" value="Unassembled WGS sequence"/>
</dbReference>
<dbReference type="PROSITE" id="PS50893">
    <property type="entry name" value="ABC_TRANSPORTER_2"/>
    <property type="match status" value="1"/>
</dbReference>
<dbReference type="InterPro" id="IPR017871">
    <property type="entry name" value="ABC_transporter-like_CS"/>
</dbReference>
<keyword evidence="3" id="KW-0547">Nucleotide-binding</keyword>
<proteinExistence type="inferred from homology"/>
<dbReference type="PANTHER" id="PTHR43230:SF3">
    <property type="entry name" value="ABC-TYPE DIPEPTIDE_OLIGOPEPTIDE TRANSPORT SYSTEM, ATPASE COMPONENT"/>
    <property type="match status" value="1"/>
</dbReference>
<organism evidence="7 8">
    <name type="scientific">Paenibacillus artemisiicola</name>
    <dbReference type="NCBI Taxonomy" id="1172618"/>
    <lineage>
        <taxon>Bacteria</taxon>
        <taxon>Bacillati</taxon>
        <taxon>Bacillota</taxon>
        <taxon>Bacilli</taxon>
        <taxon>Bacillales</taxon>
        <taxon>Paenibacillaceae</taxon>
        <taxon>Paenibacillus</taxon>
    </lineage>
</organism>
<dbReference type="NCBIfam" id="TIGR01727">
    <property type="entry name" value="oligo_HPY"/>
    <property type="match status" value="1"/>
</dbReference>
<keyword evidence="4 7" id="KW-0067">ATP-binding</keyword>
<dbReference type="CDD" id="cd03257">
    <property type="entry name" value="ABC_NikE_OppD_transporters"/>
    <property type="match status" value="1"/>
</dbReference>
<comment type="similarity">
    <text evidence="1">Belongs to the ABC transporter superfamily.</text>
</comment>
<evidence type="ECO:0000256" key="4">
    <source>
        <dbReference type="ARBA" id="ARBA00022840"/>
    </source>
</evidence>
<evidence type="ECO:0000256" key="2">
    <source>
        <dbReference type="ARBA" id="ARBA00022448"/>
    </source>
</evidence>
<protein>
    <submittedName>
        <fullName evidence="7">ABC transporter ATP-binding protein</fullName>
    </submittedName>
</protein>
<dbReference type="EMBL" id="JAGGDJ010000004">
    <property type="protein sequence ID" value="MBO7744417.1"/>
    <property type="molecule type" value="Genomic_DNA"/>
</dbReference>
<name>A0ABS3W801_9BACL</name>
<keyword evidence="8" id="KW-1185">Reference proteome</keyword>
<dbReference type="InterPro" id="IPR013563">
    <property type="entry name" value="Oligopep_ABC_C"/>
</dbReference>
<evidence type="ECO:0000256" key="5">
    <source>
        <dbReference type="SAM" id="MobiDB-lite"/>
    </source>
</evidence>
<feature type="region of interest" description="Disordered" evidence="5">
    <location>
        <begin position="329"/>
        <end position="348"/>
    </location>
</feature>
<dbReference type="SUPFAM" id="SSF52540">
    <property type="entry name" value="P-loop containing nucleoside triphosphate hydrolases"/>
    <property type="match status" value="1"/>
</dbReference>
<evidence type="ECO:0000313" key="8">
    <source>
        <dbReference type="Proteomes" id="UP000670947"/>
    </source>
</evidence>
<accession>A0ABS3W801</accession>
<dbReference type="Gene3D" id="3.40.50.300">
    <property type="entry name" value="P-loop containing nucleotide triphosphate hydrolases"/>
    <property type="match status" value="1"/>
</dbReference>
<dbReference type="RefSeq" id="WP_208847361.1">
    <property type="nucleotide sequence ID" value="NZ_JAGGDJ010000004.1"/>
</dbReference>
<dbReference type="Pfam" id="PF08352">
    <property type="entry name" value="oligo_HPY"/>
    <property type="match status" value="1"/>
</dbReference>